<reference evidence="1 2" key="1">
    <citation type="journal article" date="2015" name="Genome Biol. Evol.">
        <title>Comparative Genomics of a Bacterivorous Green Alga Reveals Evolutionary Causalities and Consequences of Phago-Mixotrophic Mode of Nutrition.</title>
        <authorList>
            <person name="Burns J.A."/>
            <person name="Paasch A."/>
            <person name="Narechania A."/>
            <person name="Kim E."/>
        </authorList>
    </citation>
    <scope>NUCLEOTIDE SEQUENCE [LARGE SCALE GENOMIC DNA]</scope>
    <source>
        <strain evidence="1 2">PLY_AMNH</strain>
    </source>
</reference>
<evidence type="ECO:0000313" key="1">
    <source>
        <dbReference type="EMBL" id="KAK3288480.1"/>
    </source>
</evidence>
<sequence length="168" mass="18476">MMFVLQLGALFEFLREWRRVLLHLRHLCQQLQCRILHRLHRSPGEAGAGLRTSLRGIPNWGFGLLAPAKGGGGTVQRSLEEQYLLAAVAPEPPEPTTPLSTPVMVNPDEHKKRPFDEALYLVAAATPTPPGLTTKKKLGEQVSAAIEKLTTPKLRSKVAVATTDNLRC</sequence>
<evidence type="ECO:0000313" key="2">
    <source>
        <dbReference type="Proteomes" id="UP001190700"/>
    </source>
</evidence>
<comment type="caution">
    <text evidence="1">The sequence shown here is derived from an EMBL/GenBank/DDBJ whole genome shotgun (WGS) entry which is preliminary data.</text>
</comment>
<dbReference type="Proteomes" id="UP001190700">
    <property type="component" value="Unassembled WGS sequence"/>
</dbReference>
<proteinExistence type="predicted"/>
<accession>A0AAE0H2D7</accession>
<gene>
    <name evidence="1" type="ORF">CYMTET_4044</name>
</gene>
<protein>
    <submittedName>
        <fullName evidence="1">Uncharacterized protein</fullName>
    </submittedName>
</protein>
<keyword evidence="2" id="KW-1185">Reference proteome</keyword>
<organism evidence="1 2">
    <name type="scientific">Cymbomonas tetramitiformis</name>
    <dbReference type="NCBI Taxonomy" id="36881"/>
    <lineage>
        <taxon>Eukaryota</taxon>
        <taxon>Viridiplantae</taxon>
        <taxon>Chlorophyta</taxon>
        <taxon>Pyramimonadophyceae</taxon>
        <taxon>Pyramimonadales</taxon>
        <taxon>Pyramimonadaceae</taxon>
        <taxon>Cymbomonas</taxon>
    </lineage>
</organism>
<dbReference type="EMBL" id="LGRX02000464">
    <property type="protein sequence ID" value="KAK3288480.1"/>
    <property type="molecule type" value="Genomic_DNA"/>
</dbReference>
<name>A0AAE0H2D7_9CHLO</name>
<dbReference type="AlphaFoldDB" id="A0AAE0H2D7"/>